<dbReference type="GO" id="GO:0006355">
    <property type="term" value="P:regulation of DNA-templated transcription"/>
    <property type="evidence" value="ECO:0007669"/>
    <property type="project" value="InterPro"/>
</dbReference>
<proteinExistence type="predicted"/>
<dbReference type="RefSeq" id="WP_096664437.1">
    <property type="nucleotide sequence ID" value="NZ_AP018316.1"/>
</dbReference>
<dbReference type="InterPro" id="IPR010985">
    <property type="entry name" value="Ribbon_hlx_hlx"/>
</dbReference>
<feature type="domain" description="Antitoxin FitA-like ribbon-helix-helix" evidence="1">
    <location>
        <begin position="7"/>
        <end position="39"/>
    </location>
</feature>
<dbReference type="InterPro" id="IPR053853">
    <property type="entry name" value="FitA-like_RHH"/>
</dbReference>
<dbReference type="Proteomes" id="UP000218702">
    <property type="component" value="Chromosome"/>
</dbReference>
<evidence type="ECO:0000313" key="2">
    <source>
        <dbReference type="EMBL" id="BAZ84661.1"/>
    </source>
</evidence>
<dbReference type="InterPro" id="IPR013321">
    <property type="entry name" value="Arc_rbn_hlx_hlx"/>
</dbReference>
<dbReference type="Pfam" id="PF22513">
    <property type="entry name" value="FitA-like_RHH"/>
    <property type="match status" value="1"/>
</dbReference>
<dbReference type="AlphaFoldDB" id="A0A1Z4UZG1"/>
<keyword evidence="3" id="KW-1185">Reference proteome</keyword>
<gene>
    <name evidence="2" type="ORF">NIES806_08520</name>
</gene>
<organism evidence="2 3">
    <name type="scientific">Dolichospermum compactum NIES-806</name>
    <dbReference type="NCBI Taxonomy" id="1973481"/>
    <lineage>
        <taxon>Bacteria</taxon>
        <taxon>Bacillati</taxon>
        <taxon>Cyanobacteriota</taxon>
        <taxon>Cyanophyceae</taxon>
        <taxon>Nostocales</taxon>
        <taxon>Aphanizomenonaceae</taxon>
        <taxon>Dolichospermum</taxon>
        <taxon>Dolichospermum compactum</taxon>
    </lineage>
</organism>
<accession>A0A1Z4UZG1</accession>
<dbReference type="KEGG" id="dcm:NIES806_08520"/>
<name>A0A1Z4UZG1_9CYAN</name>
<dbReference type="EMBL" id="AP018316">
    <property type="protein sequence ID" value="BAZ84661.1"/>
    <property type="molecule type" value="Genomic_DNA"/>
</dbReference>
<dbReference type="SUPFAM" id="SSF47598">
    <property type="entry name" value="Ribbon-helix-helix"/>
    <property type="match status" value="1"/>
</dbReference>
<evidence type="ECO:0000259" key="1">
    <source>
        <dbReference type="Pfam" id="PF22513"/>
    </source>
</evidence>
<evidence type="ECO:0000313" key="3">
    <source>
        <dbReference type="Proteomes" id="UP000218702"/>
    </source>
</evidence>
<reference evidence="2 3" key="1">
    <citation type="submission" date="2017-06" db="EMBL/GenBank/DDBJ databases">
        <title>Genome sequencing of cyanobaciteial culture collection at National Institute for Environmental Studies (NIES).</title>
        <authorList>
            <person name="Hirose Y."/>
            <person name="Shimura Y."/>
            <person name="Fujisawa T."/>
            <person name="Nakamura Y."/>
            <person name="Kawachi M."/>
        </authorList>
    </citation>
    <scope>NUCLEOTIDE SEQUENCE [LARGE SCALE GENOMIC DNA]</scope>
    <source>
        <strain evidence="2 3">NIES-806</strain>
    </source>
</reference>
<protein>
    <recommendedName>
        <fullName evidence="1">Antitoxin FitA-like ribbon-helix-helix domain-containing protein</fullName>
    </recommendedName>
</protein>
<sequence length="102" mass="11835">MKIILDNLEPNLVENLRYQAEQHGRTLETELKLILTQAVTKNPQENFQEQTLIPLKILAAQVKESLDNTGYNSHEQIIDLIQDVKKEMAEEHLLKAQHHNEL</sequence>
<dbReference type="Gene3D" id="1.10.1220.10">
    <property type="entry name" value="Met repressor-like"/>
    <property type="match status" value="1"/>
</dbReference>
<dbReference type="OrthoDB" id="515893at2"/>